<evidence type="ECO:0000256" key="2">
    <source>
        <dbReference type="SAM" id="SignalP"/>
    </source>
</evidence>
<feature type="signal peptide" evidence="2">
    <location>
        <begin position="1"/>
        <end position="18"/>
    </location>
</feature>
<gene>
    <name evidence="3" type="ORF">B0A66_22645</name>
</gene>
<dbReference type="AlphaFoldDB" id="A0A226GNG6"/>
<dbReference type="OrthoDB" id="1148517at2"/>
<reference evidence="3 4" key="1">
    <citation type="submission" date="2016-11" db="EMBL/GenBank/DDBJ databases">
        <title>Whole genomes of Flavobacteriaceae.</title>
        <authorList>
            <person name="Stine C."/>
            <person name="Li C."/>
            <person name="Tadesse D."/>
        </authorList>
    </citation>
    <scope>NUCLEOTIDE SEQUENCE [LARGE SCALE GENOMIC DNA]</scope>
    <source>
        <strain evidence="3 4">DSM 18292</strain>
    </source>
</reference>
<accession>A0A226GNG6</accession>
<evidence type="ECO:0000256" key="1">
    <source>
        <dbReference type="SAM" id="MobiDB-lite"/>
    </source>
</evidence>
<comment type="caution">
    <text evidence="3">The sequence shown here is derived from an EMBL/GenBank/DDBJ whole genome shotgun (WGS) entry which is preliminary data.</text>
</comment>
<feature type="region of interest" description="Disordered" evidence="1">
    <location>
        <begin position="34"/>
        <end position="61"/>
    </location>
</feature>
<protein>
    <submittedName>
        <fullName evidence="3">Uncharacterized protein</fullName>
    </submittedName>
</protein>
<feature type="chain" id="PRO_5012195160" evidence="2">
    <location>
        <begin position="19"/>
        <end position="247"/>
    </location>
</feature>
<evidence type="ECO:0000313" key="4">
    <source>
        <dbReference type="Proteomes" id="UP000198345"/>
    </source>
</evidence>
<organism evidence="3 4">
    <name type="scientific">Flavobacterium hercynium</name>
    <dbReference type="NCBI Taxonomy" id="387094"/>
    <lineage>
        <taxon>Bacteria</taxon>
        <taxon>Pseudomonadati</taxon>
        <taxon>Bacteroidota</taxon>
        <taxon>Flavobacteriia</taxon>
        <taxon>Flavobacteriales</taxon>
        <taxon>Flavobacteriaceae</taxon>
        <taxon>Flavobacterium</taxon>
    </lineage>
</organism>
<proteinExistence type="predicted"/>
<keyword evidence="4" id="KW-1185">Reference proteome</keyword>
<sequence length="247" mass="27660">MKHFLLFILFFTAVTVSAQTEFSTKFKSIPAPKFGAKPKTIPPPEEKNPQGQNIDMPGIKTPNVFDNTSITPKSQFQVGEQKSKFSMSTETDFANPGDRYVGKMEKDLNKALKDAGLKEDGQPLVMTDISYGDIRTSSAYFIIKCRDFGAIDGDLIKAVFNQDVIIEKMMLDASFKEFKIYFKEGINTFELVALNKGELGGNTGEFKIYDAEGKFILSDLWQNLNAGVQAKFIIIKENKKFSKGENK</sequence>
<keyword evidence="2" id="KW-0732">Signal</keyword>
<dbReference type="RefSeq" id="WP_089052106.1">
    <property type="nucleotide sequence ID" value="NZ_FXTV01000005.1"/>
</dbReference>
<name>A0A226GNG6_9FLAO</name>
<evidence type="ECO:0000313" key="3">
    <source>
        <dbReference type="EMBL" id="OXA83021.1"/>
    </source>
</evidence>
<dbReference type="EMBL" id="MUGW01000095">
    <property type="protein sequence ID" value="OXA83021.1"/>
    <property type="molecule type" value="Genomic_DNA"/>
</dbReference>
<dbReference type="Proteomes" id="UP000198345">
    <property type="component" value="Unassembled WGS sequence"/>
</dbReference>